<dbReference type="PANTHER" id="PTHR38791:SF1">
    <property type="entry name" value="TRANSCRIPTION FACTOR, PUTATIVE-RELATED"/>
    <property type="match status" value="1"/>
</dbReference>
<name>A0A1L7VJU8_FUSPR</name>
<dbReference type="PANTHER" id="PTHR38791">
    <property type="entry name" value="ZN(II)2CYS6 TRANSCRIPTION FACTOR (EUROFUNG)-RELATED-RELATED"/>
    <property type="match status" value="1"/>
</dbReference>
<reference evidence="3" key="1">
    <citation type="journal article" date="2016" name="Genome Biol. Evol.">
        <title>Comparative 'omics' of the Fusarium fujikuroi species complex highlights differences in genetic potential and metabolite synthesis.</title>
        <authorList>
            <person name="Niehaus E.-M."/>
            <person name="Muensterkoetter M."/>
            <person name="Proctor R.H."/>
            <person name="Brown D.W."/>
            <person name="Sharon A."/>
            <person name="Idan Y."/>
            <person name="Oren-Young L."/>
            <person name="Sieber C.M."/>
            <person name="Novak O."/>
            <person name="Pencik A."/>
            <person name="Tarkowska D."/>
            <person name="Hromadova K."/>
            <person name="Freeman S."/>
            <person name="Maymon M."/>
            <person name="Elazar M."/>
            <person name="Youssef S.A."/>
            <person name="El-Shabrawy E.S.M."/>
            <person name="Shalaby A.B.A."/>
            <person name="Houterman P."/>
            <person name="Brock N.L."/>
            <person name="Burkhardt I."/>
            <person name="Tsavkelova E.A."/>
            <person name="Dickschat J.S."/>
            <person name="Galuszka P."/>
            <person name="Gueldener U."/>
            <person name="Tudzynski B."/>
        </authorList>
    </citation>
    <scope>NUCLEOTIDE SEQUENCE [LARGE SCALE GENOMIC DNA]</scope>
    <source>
        <strain evidence="3">ET1</strain>
    </source>
</reference>
<keyword evidence="3" id="KW-1185">Reference proteome</keyword>
<comment type="caution">
    <text evidence="2">The sequence shown here is derived from an EMBL/GenBank/DDBJ whole genome shotgun (WGS) entry which is preliminary data.</text>
</comment>
<organism evidence="2 3">
    <name type="scientific">Fusarium proliferatum (strain ET1)</name>
    <name type="common">Orchid endophyte fungus</name>
    <dbReference type="NCBI Taxonomy" id="1227346"/>
    <lineage>
        <taxon>Eukaryota</taxon>
        <taxon>Fungi</taxon>
        <taxon>Dikarya</taxon>
        <taxon>Ascomycota</taxon>
        <taxon>Pezizomycotina</taxon>
        <taxon>Sordariomycetes</taxon>
        <taxon>Hypocreomycetidae</taxon>
        <taxon>Hypocreales</taxon>
        <taxon>Nectriaceae</taxon>
        <taxon>Fusarium</taxon>
        <taxon>Fusarium fujikuroi species complex</taxon>
    </lineage>
</organism>
<dbReference type="GeneID" id="42055164"/>
<accession>A0A1L7VJU8</accession>
<sequence>MQKALVQRRASRLPSAPQWSPDVSSRHSFLSLFIGTYSSAFDILPALLADSVPDGSLQLSVDAASLAFMAFQLNRFDLIPLANKYYFRAIRSLAMAVQSSIQPTSNAPSQSLSAMALQSVLLLDFYDKMAFQHYRPSEAPGLLQIHAKGSLSILRSLPKGELRNPATLQLATQSILVTILSCGADATDFPEHLIGLYNELGSYIQSDRWHLIGHYIRLVNIHINVRNGKMGLSDALKRAREYSLDIVEEENKMSRLWRPYRRDTCEARAFDSYYDAYPNHKVAQALNKYRIMRLGVASFVHGLTGSVEVAEDVEQLVRTICASVPQIILPEARPQNTLPFSPLQILECSAVLSPLYLCARHTRDPAMRAWILQTLEYMADNGVKMAQTLANIIESPLKPEIWDWFRMVGSYTCSAL</sequence>
<evidence type="ECO:0000256" key="1">
    <source>
        <dbReference type="SAM" id="MobiDB-lite"/>
    </source>
</evidence>
<dbReference type="VEuPathDB" id="FungiDB:FPRO_10292"/>
<protein>
    <submittedName>
        <fullName evidence="2">Uncharacterized protein</fullName>
    </submittedName>
</protein>
<evidence type="ECO:0000313" key="3">
    <source>
        <dbReference type="Proteomes" id="UP000183971"/>
    </source>
</evidence>
<dbReference type="InterPro" id="IPR053175">
    <property type="entry name" value="DHMBA_Reg_Transcription_Factor"/>
</dbReference>
<feature type="region of interest" description="Disordered" evidence="1">
    <location>
        <begin position="1"/>
        <end position="23"/>
    </location>
</feature>
<dbReference type="Proteomes" id="UP000183971">
    <property type="component" value="Unassembled WGS sequence"/>
</dbReference>
<gene>
    <name evidence="2" type="ORF">FPRO_10292</name>
</gene>
<evidence type="ECO:0000313" key="2">
    <source>
        <dbReference type="EMBL" id="CZR40704.1"/>
    </source>
</evidence>
<proteinExistence type="predicted"/>
<dbReference type="AlphaFoldDB" id="A0A1L7VJU8"/>
<dbReference type="EMBL" id="FJOF01000005">
    <property type="protein sequence ID" value="CZR40704.1"/>
    <property type="molecule type" value="Genomic_DNA"/>
</dbReference>
<dbReference type="RefSeq" id="XP_031081297.1">
    <property type="nucleotide sequence ID" value="XM_031231240.1"/>
</dbReference>